<evidence type="ECO:0000256" key="2">
    <source>
        <dbReference type="ARBA" id="ARBA00022448"/>
    </source>
</evidence>
<name>A0A542ZCI7_9ACTN</name>
<keyword evidence="2" id="KW-0813">Transport</keyword>
<sequence>MVSCRGLTKSYTGRPVLDGLDMDILPGRVHGFLGRNGAGKSTTIRMVLGLEQPDAGHISLFGRPWERGALDRIGASVDGPALYGHLSARDNLTVHARLLGCSRSRIDEVLGLVGLEGTGRKRARSFSTGMKMRLTLAVALLGEPEVLILDEPQNGLDPQGIVELRMLLRDHAAAGGTVLVSSHQLGEVSRLVDDITVLAAGRCQWSGPLEDFAPVGMLEERFLELTMTAEASR</sequence>
<evidence type="ECO:0000313" key="7">
    <source>
        <dbReference type="Proteomes" id="UP000316196"/>
    </source>
</evidence>
<dbReference type="SUPFAM" id="SSF52540">
    <property type="entry name" value="P-loop containing nucleoside triphosphate hydrolases"/>
    <property type="match status" value="1"/>
</dbReference>
<keyword evidence="4 6" id="KW-0067">ATP-binding</keyword>
<keyword evidence="7" id="KW-1185">Reference proteome</keyword>
<proteinExistence type="inferred from homology"/>
<dbReference type="InterPro" id="IPR003593">
    <property type="entry name" value="AAA+_ATPase"/>
</dbReference>
<dbReference type="Gene3D" id="3.40.50.300">
    <property type="entry name" value="P-loop containing nucleotide triphosphate hydrolases"/>
    <property type="match status" value="1"/>
</dbReference>
<feature type="domain" description="ABC transporter" evidence="5">
    <location>
        <begin position="2"/>
        <end position="225"/>
    </location>
</feature>
<dbReference type="InterPro" id="IPR003439">
    <property type="entry name" value="ABC_transporter-like_ATP-bd"/>
</dbReference>
<dbReference type="Pfam" id="PF00005">
    <property type="entry name" value="ABC_tran"/>
    <property type="match status" value="1"/>
</dbReference>
<protein>
    <submittedName>
        <fullName evidence="6">ABC-2 type transport system ATP-binding protein</fullName>
    </submittedName>
</protein>
<dbReference type="GO" id="GO:0016887">
    <property type="term" value="F:ATP hydrolysis activity"/>
    <property type="evidence" value="ECO:0007669"/>
    <property type="project" value="InterPro"/>
</dbReference>
<organism evidence="6 7">
    <name type="scientific">Propioniferax innocua</name>
    <dbReference type="NCBI Taxonomy" id="1753"/>
    <lineage>
        <taxon>Bacteria</taxon>
        <taxon>Bacillati</taxon>
        <taxon>Actinomycetota</taxon>
        <taxon>Actinomycetes</taxon>
        <taxon>Propionibacteriales</taxon>
        <taxon>Propionibacteriaceae</taxon>
        <taxon>Propioniferax</taxon>
    </lineage>
</organism>
<evidence type="ECO:0000313" key="6">
    <source>
        <dbReference type="EMBL" id="TQL58007.1"/>
    </source>
</evidence>
<dbReference type="AlphaFoldDB" id="A0A542ZCI7"/>
<keyword evidence="3" id="KW-0547">Nucleotide-binding</keyword>
<evidence type="ECO:0000259" key="5">
    <source>
        <dbReference type="PROSITE" id="PS50893"/>
    </source>
</evidence>
<dbReference type="PANTHER" id="PTHR43335:SF4">
    <property type="entry name" value="ABC TRANSPORTER, ATP-BINDING PROTEIN"/>
    <property type="match status" value="1"/>
</dbReference>
<dbReference type="SMART" id="SM00382">
    <property type="entry name" value="AAA"/>
    <property type="match status" value="1"/>
</dbReference>
<dbReference type="PROSITE" id="PS50893">
    <property type="entry name" value="ABC_TRANSPORTER_2"/>
    <property type="match status" value="1"/>
</dbReference>
<dbReference type="EMBL" id="VFOR01000002">
    <property type="protein sequence ID" value="TQL58007.1"/>
    <property type="molecule type" value="Genomic_DNA"/>
</dbReference>
<gene>
    <name evidence="6" type="ORF">FB460_1858</name>
</gene>
<comment type="caution">
    <text evidence="6">The sequence shown here is derived from an EMBL/GenBank/DDBJ whole genome shotgun (WGS) entry which is preliminary data.</text>
</comment>
<evidence type="ECO:0000256" key="3">
    <source>
        <dbReference type="ARBA" id="ARBA00022741"/>
    </source>
</evidence>
<dbReference type="PANTHER" id="PTHR43335">
    <property type="entry name" value="ABC TRANSPORTER, ATP-BINDING PROTEIN"/>
    <property type="match status" value="1"/>
</dbReference>
<comment type="similarity">
    <text evidence="1">Belongs to the ABC transporter superfamily.</text>
</comment>
<evidence type="ECO:0000256" key="1">
    <source>
        <dbReference type="ARBA" id="ARBA00005417"/>
    </source>
</evidence>
<dbReference type="Proteomes" id="UP000316196">
    <property type="component" value="Unassembled WGS sequence"/>
</dbReference>
<dbReference type="GO" id="GO:0005524">
    <property type="term" value="F:ATP binding"/>
    <property type="evidence" value="ECO:0007669"/>
    <property type="project" value="UniProtKB-KW"/>
</dbReference>
<accession>A0A542ZCI7</accession>
<reference evidence="6 7" key="1">
    <citation type="submission" date="2019-06" db="EMBL/GenBank/DDBJ databases">
        <title>Sequencing the genomes of 1000 actinobacteria strains.</title>
        <authorList>
            <person name="Klenk H.-P."/>
        </authorList>
    </citation>
    <scope>NUCLEOTIDE SEQUENCE [LARGE SCALE GENOMIC DNA]</scope>
    <source>
        <strain evidence="6 7">DSM 8251</strain>
    </source>
</reference>
<dbReference type="InterPro" id="IPR027417">
    <property type="entry name" value="P-loop_NTPase"/>
</dbReference>
<evidence type="ECO:0000256" key="4">
    <source>
        <dbReference type="ARBA" id="ARBA00022840"/>
    </source>
</evidence>